<protein>
    <submittedName>
        <fullName evidence="7">MBL fold metallo-hydrolase</fullName>
    </submittedName>
</protein>
<dbReference type="Gene3D" id="3.60.15.10">
    <property type="entry name" value="Ribonuclease Z/Hydroxyacylglutathione hydrolase-like"/>
    <property type="match status" value="1"/>
</dbReference>
<keyword evidence="5" id="KW-0732">Signal</keyword>
<feature type="chain" id="PRO_5007129771" evidence="5">
    <location>
        <begin position="33"/>
        <end position="324"/>
    </location>
</feature>
<feature type="signal peptide" evidence="5">
    <location>
        <begin position="1"/>
        <end position="32"/>
    </location>
</feature>
<evidence type="ECO:0000256" key="1">
    <source>
        <dbReference type="ARBA" id="ARBA00007749"/>
    </source>
</evidence>
<name>A0A108CLX3_9BURK</name>
<sequence length="324" mass="34706">MKKLNWRTPAVRSGAATLVAWCLGVLASAAFAGGPQAPGFYRQKLGDIVVIALSDGTHPFPIDTVFRDISKDEIRRDLDRAFLEPPVQGSINAFLVDTGPKRILVDAGAGTLYGDCCGKLVDNLRAAGYAPEQIDEVLLTHLHKDHVGGVASHGDMTFPNAVVRVNEIDARYWLDPDNKAHAPAFLASFFDAATASLAPYIAAGRFSTFRGDATLAPGIRAVPMPGHTPGHTAYLIERGDAGLLAWGDVVHVAAIQLPDPDATVQYDSDAAAASRTRRDTLEYVADKRYLVGAAHIAFPGLGHVRGDGARYDWVPVNYDATPVR</sequence>
<dbReference type="GO" id="GO:0046872">
    <property type="term" value="F:metal ion binding"/>
    <property type="evidence" value="ECO:0007669"/>
    <property type="project" value="UniProtKB-KW"/>
</dbReference>
<gene>
    <name evidence="7" type="ORF">WM16_11560</name>
</gene>
<dbReference type="GO" id="GO:0016787">
    <property type="term" value="F:hydrolase activity"/>
    <property type="evidence" value="ECO:0007669"/>
    <property type="project" value="UniProtKB-KW"/>
</dbReference>
<dbReference type="RefSeq" id="WP_060234443.1">
    <property type="nucleotide sequence ID" value="NZ_LPLU01000067.1"/>
</dbReference>
<dbReference type="SMART" id="SM00849">
    <property type="entry name" value="Lactamase_B"/>
    <property type="match status" value="1"/>
</dbReference>
<evidence type="ECO:0000256" key="2">
    <source>
        <dbReference type="ARBA" id="ARBA00022723"/>
    </source>
</evidence>
<feature type="domain" description="Metallo-beta-lactamase" evidence="6">
    <location>
        <begin position="90"/>
        <end position="295"/>
    </location>
</feature>
<keyword evidence="4" id="KW-0862">Zinc</keyword>
<dbReference type="InterPro" id="IPR036866">
    <property type="entry name" value="RibonucZ/Hydroxyglut_hydro"/>
</dbReference>
<evidence type="ECO:0000256" key="4">
    <source>
        <dbReference type="ARBA" id="ARBA00022833"/>
    </source>
</evidence>
<organism evidence="7 8">
    <name type="scientific">Burkholderia ubonensis</name>
    <dbReference type="NCBI Taxonomy" id="101571"/>
    <lineage>
        <taxon>Bacteria</taxon>
        <taxon>Pseudomonadati</taxon>
        <taxon>Pseudomonadota</taxon>
        <taxon>Betaproteobacteria</taxon>
        <taxon>Burkholderiales</taxon>
        <taxon>Burkholderiaceae</taxon>
        <taxon>Burkholderia</taxon>
        <taxon>Burkholderia cepacia complex</taxon>
    </lineage>
</organism>
<evidence type="ECO:0000259" key="6">
    <source>
        <dbReference type="SMART" id="SM00849"/>
    </source>
</evidence>
<comment type="caution">
    <text evidence="7">The sequence shown here is derived from an EMBL/GenBank/DDBJ whole genome shotgun (WGS) entry which is preliminary data.</text>
</comment>
<keyword evidence="3 7" id="KW-0378">Hydrolase</keyword>
<evidence type="ECO:0000256" key="3">
    <source>
        <dbReference type="ARBA" id="ARBA00022801"/>
    </source>
</evidence>
<keyword evidence="2" id="KW-0479">Metal-binding</keyword>
<accession>A0A108CLX3</accession>
<dbReference type="PANTHER" id="PTHR42978:SF6">
    <property type="entry name" value="QUORUM-QUENCHING LACTONASE YTNP-RELATED"/>
    <property type="match status" value="1"/>
</dbReference>
<proteinExistence type="inferred from homology"/>
<dbReference type="CDD" id="cd07720">
    <property type="entry name" value="OPHC2-like_MBL-fold"/>
    <property type="match status" value="1"/>
</dbReference>
<dbReference type="AlphaFoldDB" id="A0A108CLX3"/>
<dbReference type="InterPro" id="IPR051013">
    <property type="entry name" value="MBL_superfamily_lactonases"/>
</dbReference>
<comment type="similarity">
    <text evidence="1">Belongs to the metallo-beta-lactamase superfamily.</text>
</comment>
<evidence type="ECO:0000313" key="7">
    <source>
        <dbReference type="EMBL" id="KWK76965.1"/>
    </source>
</evidence>
<dbReference type="PANTHER" id="PTHR42978">
    <property type="entry name" value="QUORUM-QUENCHING LACTONASE YTNP-RELATED-RELATED"/>
    <property type="match status" value="1"/>
</dbReference>
<dbReference type="Proteomes" id="UP000065504">
    <property type="component" value="Unassembled WGS sequence"/>
</dbReference>
<evidence type="ECO:0000313" key="8">
    <source>
        <dbReference type="Proteomes" id="UP000065504"/>
    </source>
</evidence>
<evidence type="ECO:0000256" key="5">
    <source>
        <dbReference type="SAM" id="SignalP"/>
    </source>
</evidence>
<dbReference type="InterPro" id="IPR001279">
    <property type="entry name" value="Metallo-B-lactamas"/>
</dbReference>
<dbReference type="EMBL" id="LPLU01000067">
    <property type="protein sequence ID" value="KWK76965.1"/>
    <property type="molecule type" value="Genomic_DNA"/>
</dbReference>
<reference evidence="7 8" key="1">
    <citation type="submission" date="2015-11" db="EMBL/GenBank/DDBJ databases">
        <title>Expanding the genomic diversity of Burkholderia species for the development of highly accurate diagnostics.</title>
        <authorList>
            <person name="Sahl J."/>
            <person name="Keim P."/>
            <person name="Wagner D."/>
        </authorList>
    </citation>
    <scope>NUCLEOTIDE SEQUENCE [LARGE SCALE GENOMIC DNA]</scope>
    <source>
        <strain evidence="7 8">MSMB782WGS</strain>
    </source>
</reference>
<dbReference type="Pfam" id="PF00753">
    <property type="entry name" value="Lactamase_B"/>
    <property type="match status" value="1"/>
</dbReference>
<dbReference type="SUPFAM" id="SSF56281">
    <property type="entry name" value="Metallo-hydrolase/oxidoreductase"/>
    <property type="match status" value="1"/>
</dbReference>